<gene>
    <name evidence="4" type="primary">GRE2_1</name>
    <name evidence="4" type="ORF">ZYGM_000093</name>
</gene>
<dbReference type="EMBL" id="BIMX01000016">
    <property type="protein sequence ID" value="GCF00154.1"/>
    <property type="molecule type" value="Genomic_DNA"/>
</dbReference>
<dbReference type="SUPFAM" id="SSF51735">
    <property type="entry name" value="NAD(P)-binding Rossmann-fold domains"/>
    <property type="match status" value="1"/>
</dbReference>
<feature type="domain" description="NAD-dependent epimerase/dehydratase" evidence="3">
    <location>
        <begin position="3"/>
        <end position="253"/>
    </location>
</feature>
<protein>
    <submittedName>
        <fullName evidence="4">Methylglyoxal reductase (NADPH-dependent) gre2</fullName>
    </submittedName>
</protein>
<evidence type="ECO:0000313" key="4">
    <source>
        <dbReference type="EMBL" id="GCF00154.1"/>
    </source>
</evidence>
<dbReference type="PANTHER" id="PTHR10366">
    <property type="entry name" value="NAD DEPENDENT EPIMERASE/DEHYDRATASE"/>
    <property type="match status" value="1"/>
</dbReference>
<dbReference type="InterPro" id="IPR050425">
    <property type="entry name" value="NAD(P)_dehydrat-like"/>
</dbReference>
<comment type="caution">
    <text evidence="4">The sequence shown here is derived from an EMBL/GenBank/DDBJ whole genome shotgun (WGS) entry which is preliminary data.</text>
</comment>
<accession>A0A4C2E8K9</accession>
<dbReference type="Pfam" id="PF01370">
    <property type="entry name" value="Epimerase"/>
    <property type="match status" value="1"/>
</dbReference>
<dbReference type="PROSITE" id="PS00061">
    <property type="entry name" value="ADH_SHORT"/>
    <property type="match status" value="1"/>
</dbReference>
<dbReference type="Proteomes" id="UP000301737">
    <property type="component" value="Unassembled WGS sequence"/>
</dbReference>
<reference evidence="4 5" key="1">
    <citation type="submission" date="2019-01" db="EMBL/GenBank/DDBJ databases">
        <title>Draft Genome Sequencing of Zygosaccharomyces mellis Ca-7.</title>
        <authorList>
            <person name="Shiwa Y."/>
            <person name="Kanesaki Y."/>
            <person name="Ishige T."/>
            <person name="Mura K."/>
            <person name="Hori T."/>
            <person name="Tamura T."/>
        </authorList>
    </citation>
    <scope>NUCLEOTIDE SEQUENCE [LARGE SCALE GENOMIC DNA]</scope>
    <source>
        <strain evidence="4 5">Ca-7</strain>
    </source>
</reference>
<dbReference type="PANTHER" id="PTHR10366:SF564">
    <property type="entry name" value="STEROL-4-ALPHA-CARBOXYLATE 3-DEHYDROGENASE, DECARBOXYLATING"/>
    <property type="match status" value="1"/>
</dbReference>
<dbReference type="AlphaFoldDB" id="A0A4C2E8K9"/>
<evidence type="ECO:0000313" key="5">
    <source>
        <dbReference type="Proteomes" id="UP000301737"/>
    </source>
</evidence>
<organism evidence="4 5">
    <name type="scientific">Zygosaccharomyces mellis</name>
    <dbReference type="NCBI Taxonomy" id="42258"/>
    <lineage>
        <taxon>Eukaryota</taxon>
        <taxon>Fungi</taxon>
        <taxon>Dikarya</taxon>
        <taxon>Ascomycota</taxon>
        <taxon>Saccharomycotina</taxon>
        <taxon>Saccharomycetes</taxon>
        <taxon>Saccharomycetales</taxon>
        <taxon>Saccharomycetaceae</taxon>
        <taxon>Zygosaccharomyces</taxon>
    </lineage>
</organism>
<dbReference type="OrthoDB" id="2735536at2759"/>
<dbReference type="InterPro" id="IPR020904">
    <property type="entry name" value="Sc_DH/Rdtase_CS"/>
</dbReference>
<sequence length="335" mass="37849">MAVLVTGATGFLAQWVVDYLLKENYVVIGTVRSQEKGEKLHRQFGSPSNLSFEIIPDISEPAAFEPLFKKRGEEIDIVLHIALPHSVNVRDYENDILVPVVNTTKGILNAIRIYGDVKKIVMTSSFLTILDVFKFGNECTVFTEKDWNPATWEECQIDLVSAYSGSKKFAEEVAWDFATETGIFLSTINPALILGPQKFEEDVRPRSNTYNKIVDSLLHTKPGDKIIPKYFPCYVDVRDVARAHLIAIQKDTDGERLCLWNDGFFPQNILNILNQKFPHLRGEIAEEKDVSRLSTGFRAVIDTTRTKEILGFTFTSLEESVCDAVVQILKKEGRI</sequence>
<dbReference type="Gene3D" id="3.40.50.720">
    <property type="entry name" value="NAD(P)-binding Rossmann-like Domain"/>
    <property type="match status" value="1"/>
</dbReference>
<name>A0A4C2E8K9_9SACH</name>
<evidence type="ECO:0000256" key="1">
    <source>
        <dbReference type="ARBA" id="ARBA00023002"/>
    </source>
</evidence>
<keyword evidence="5" id="KW-1185">Reference proteome</keyword>
<proteinExistence type="inferred from homology"/>
<evidence type="ECO:0000259" key="3">
    <source>
        <dbReference type="Pfam" id="PF01370"/>
    </source>
</evidence>
<comment type="similarity">
    <text evidence="2">Belongs to the NAD(P)-dependent epimerase/dehydratase family. Dihydroflavonol-4-reductase subfamily.</text>
</comment>
<dbReference type="FunFam" id="3.40.50.720:FF:000191">
    <property type="entry name" value="Methylglyoxal reductase (NADPH-dependent)"/>
    <property type="match status" value="1"/>
</dbReference>
<dbReference type="InterPro" id="IPR036291">
    <property type="entry name" value="NAD(P)-bd_dom_sf"/>
</dbReference>
<keyword evidence="1" id="KW-0560">Oxidoreductase</keyword>
<evidence type="ECO:0000256" key="2">
    <source>
        <dbReference type="ARBA" id="ARBA00023445"/>
    </source>
</evidence>
<dbReference type="InterPro" id="IPR001509">
    <property type="entry name" value="Epimerase_deHydtase"/>
</dbReference>
<dbReference type="GO" id="GO:0016616">
    <property type="term" value="F:oxidoreductase activity, acting on the CH-OH group of donors, NAD or NADP as acceptor"/>
    <property type="evidence" value="ECO:0007669"/>
    <property type="project" value="TreeGrafter"/>
</dbReference>